<name>A0A8M1FDV6_URSMA</name>
<proteinExistence type="predicted"/>
<keyword evidence="2" id="KW-1185">Reference proteome</keyword>
<feature type="region of interest" description="Disordered" evidence="1">
    <location>
        <begin position="128"/>
        <end position="152"/>
    </location>
</feature>
<feature type="region of interest" description="Disordered" evidence="1">
    <location>
        <begin position="31"/>
        <end position="94"/>
    </location>
</feature>
<accession>A0A8M1FDV6</accession>
<feature type="compositionally biased region" description="Low complexity" evidence="1">
    <location>
        <begin position="33"/>
        <end position="54"/>
    </location>
</feature>
<dbReference type="GeneID" id="121101663"/>
<dbReference type="AlphaFoldDB" id="A0A8M1FDV6"/>
<feature type="compositionally biased region" description="Basic residues" evidence="1">
    <location>
        <begin position="82"/>
        <end position="91"/>
    </location>
</feature>
<reference evidence="3" key="1">
    <citation type="submission" date="2025-08" db="UniProtKB">
        <authorList>
            <consortium name="RefSeq"/>
        </authorList>
    </citation>
    <scope>IDENTIFICATION</scope>
    <source>
        <tissue evidence="3">Whole blood</tissue>
    </source>
</reference>
<sequence length="294" mass="31518">MRSGKASCALETVWEDKQKYGEAERHFYEQEATRAAATQQLLAEGPAVNGPGQEEAQDAEEADGPGSSGTSDPGKSHDGKKSVQKKRKCSPKSRLGQADLALVGLSADHVWLDKPAFDQAESSYRQRLADAAAQEAQAAQPAAPRGPCTHGSQVACHHVTWGIWVNKSSFPTGQPAGSGAGGVAGEAPVRLQERVGQAEGARRGRRDRRGRNAVGSKRVGPRRVDGEASSALPYWYFLHKDAEAPWLSKPTYDSAECRHHAAEALRMAWRLEAASLAHRPSARSGPSVSSLRPK</sequence>
<dbReference type="Proteomes" id="UP000261680">
    <property type="component" value="Unplaced"/>
</dbReference>
<feature type="compositionally biased region" description="Low complexity" evidence="1">
    <location>
        <begin position="64"/>
        <end position="73"/>
    </location>
</feature>
<evidence type="ECO:0000256" key="1">
    <source>
        <dbReference type="SAM" id="MobiDB-lite"/>
    </source>
</evidence>
<organism evidence="2 3">
    <name type="scientific">Ursus maritimus</name>
    <name type="common">Polar bear</name>
    <name type="synonym">Thalarctos maritimus</name>
    <dbReference type="NCBI Taxonomy" id="29073"/>
    <lineage>
        <taxon>Eukaryota</taxon>
        <taxon>Metazoa</taxon>
        <taxon>Chordata</taxon>
        <taxon>Craniata</taxon>
        <taxon>Vertebrata</taxon>
        <taxon>Euteleostomi</taxon>
        <taxon>Mammalia</taxon>
        <taxon>Eutheria</taxon>
        <taxon>Laurasiatheria</taxon>
        <taxon>Carnivora</taxon>
        <taxon>Caniformia</taxon>
        <taxon>Ursidae</taxon>
        <taxon>Ursus</taxon>
    </lineage>
</organism>
<evidence type="ECO:0000313" key="2">
    <source>
        <dbReference type="Proteomes" id="UP000261680"/>
    </source>
</evidence>
<feature type="compositionally biased region" description="Low complexity" evidence="1">
    <location>
        <begin position="129"/>
        <end position="143"/>
    </location>
</feature>
<dbReference type="OrthoDB" id="331763at2759"/>
<evidence type="ECO:0000313" key="3">
    <source>
        <dbReference type="RefSeq" id="XP_040481541.1"/>
    </source>
</evidence>
<dbReference type="RefSeq" id="XP_040481541.1">
    <property type="nucleotide sequence ID" value="XM_040625607.1"/>
</dbReference>
<gene>
    <name evidence="3" type="primary">LOC121101663</name>
</gene>
<protein>
    <submittedName>
        <fullName evidence="3">Uncharacterized protein LOC121101663</fullName>
    </submittedName>
</protein>
<feature type="region of interest" description="Disordered" evidence="1">
    <location>
        <begin position="172"/>
        <end position="224"/>
    </location>
</feature>
<dbReference type="KEGG" id="umr:121101663"/>